<dbReference type="PANTHER" id="PTHR37946">
    <property type="entry name" value="SLL1969 PROTEIN"/>
    <property type="match status" value="1"/>
</dbReference>
<keyword evidence="4" id="KW-1185">Reference proteome</keyword>
<dbReference type="SUPFAM" id="SSF53474">
    <property type="entry name" value="alpha/beta-Hydrolases"/>
    <property type="match status" value="1"/>
</dbReference>
<evidence type="ECO:0000256" key="1">
    <source>
        <dbReference type="SAM" id="SignalP"/>
    </source>
</evidence>
<comment type="caution">
    <text evidence="3">The sequence shown here is derived from an EMBL/GenBank/DDBJ whole genome shotgun (WGS) entry which is preliminary data.</text>
</comment>
<dbReference type="EMBL" id="VMBG01000002">
    <property type="protein sequence ID" value="TSJ77039.1"/>
    <property type="molecule type" value="Genomic_DNA"/>
</dbReference>
<gene>
    <name evidence="3" type="ORF">FPL22_13085</name>
</gene>
<evidence type="ECO:0000313" key="3">
    <source>
        <dbReference type="EMBL" id="TSJ77039.1"/>
    </source>
</evidence>
<sequence>MPRPLRFLCILLGASTACHAADTVVLLHGLGRSPLAMARLAHDLRAEGYAVHNLAYPSQRADIRTLSEATLGPIFANTTPSAAGTRIHIVTHSMGGILVRQYLHDHGTPANLGRVVMLAPPNTGSELVDRLRTWSLYRRLNGPAGIQLGTTHDSLPKSLGPLPSSVEVGIIAGNRSLNPLFSTWLAGPDDGKVTVASTHVSGESAHLTVPHSHTWLMWRRSVIKEVRAFLRTGQFIARSSS</sequence>
<dbReference type="OrthoDB" id="9775557at2"/>
<keyword evidence="3" id="KW-0378">Hydrolase</keyword>
<dbReference type="InterPro" id="IPR029058">
    <property type="entry name" value="AB_hydrolase_fold"/>
</dbReference>
<dbReference type="Proteomes" id="UP000315648">
    <property type="component" value="Unassembled WGS sequence"/>
</dbReference>
<dbReference type="PROSITE" id="PS51257">
    <property type="entry name" value="PROKAR_LIPOPROTEIN"/>
    <property type="match status" value="1"/>
</dbReference>
<feature type="signal peptide" evidence="1">
    <location>
        <begin position="1"/>
        <end position="20"/>
    </location>
</feature>
<name>A0A556QK85_9BACT</name>
<organism evidence="3 4">
    <name type="scientific">Rariglobus hedericola</name>
    <dbReference type="NCBI Taxonomy" id="2597822"/>
    <lineage>
        <taxon>Bacteria</taxon>
        <taxon>Pseudomonadati</taxon>
        <taxon>Verrucomicrobiota</taxon>
        <taxon>Opitutia</taxon>
        <taxon>Opitutales</taxon>
        <taxon>Opitutaceae</taxon>
        <taxon>Rariglobus</taxon>
    </lineage>
</organism>
<proteinExistence type="predicted"/>
<protein>
    <submittedName>
        <fullName evidence="3">Alpha/beta fold hydrolase</fullName>
    </submittedName>
</protein>
<dbReference type="GO" id="GO:0016787">
    <property type="term" value="F:hydrolase activity"/>
    <property type="evidence" value="ECO:0007669"/>
    <property type="project" value="UniProtKB-KW"/>
</dbReference>
<dbReference type="AlphaFoldDB" id="A0A556QK85"/>
<evidence type="ECO:0000259" key="2">
    <source>
        <dbReference type="Pfam" id="PF12697"/>
    </source>
</evidence>
<dbReference type="Gene3D" id="3.40.50.1820">
    <property type="entry name" value="alpha/beta hydrolase"/>
    <property type="match status" value="1"/>
</dbReference>
<dbReference type="PANTHER" id="PTHR37946:SF1">
    <property type="entry name" value="SLL1969 PROTEIN"/>
    <property type="match status" value="1"/>
</dbReference>
<evidence type="ECO:0000313" key="4">
    <source>
        <dbReference type="Proteomes" id="UP000315648"/>
    </source>
</evidence>
<reference evidence="3 4" key="1">
    <citation type="submission" date="2019-07" db="EMBL/GenBank/DDBJ databases">
        <title>Description of 53C-WASEF.</title>
        <authorList>
            <person name="Pitt A."/>
            <person name="Hahn M.W."/>
        </authorList>
    </citation>
    <scope>NUCLEOTIDE SEQUENCE [LARGE SCALE GENOMIC DNA]</scope>
    <source>
        <strain evidence="3 4">53C-WASEF</strain>
    </source>
</reference>
<feature type="domain" description="AB hydrolase-1" evidence="2">
    <location>
        <begin position="24"/>
        <end position="182"/>
    </location>
</feature>
<feature type="chain" id="PRO_5022095096" evidence="1">
    <location>
        <begin position="21"/>
        <end position="241"/>
    </location>
</feature>
<accession>A0A556QK85</accession>
<keyword evidence="1" id="KW-0732">Signal</keyword>
<dbReference type="Pfam" id="PF12697">
    <property type="entry name" value="Abhydrolase_6"/>
    <property type="match status" value="1"/>
</dbReference>
<dbReference type="InterPro" id="IPR000073">
    <property type="entry name" value="AB_hydrolase_1"/>
</dbReference>
<dbReference type="RefSeq" id="WP_144230860.1">
    <property type="nucleotide sequence ID" value="NZ_CBCRVV010000006.1"/>
</dbReference>